<keyword evidence="1" id="KW-0812">Transmembrane</keyword>
<dbReference type="EMBL" id="SMLW01000557">
    <property type="protein sequence ID" value="MTI25996.1"/>
    <property type="molecule type" value="Genomic_DNA"/>
</dbReference>
<dbReference type="RefSeq" id="WP_155172717.1">
    <property type="nucleotide sequence ID" value="NZ_BAAAFL010000008.1"/>
</dbReference>
<keyword evidence="1" id="KW-1133">Transmembrane helix</keyword>
<evidence type="ECO:0000313" key="3">
    <source>
        <dbReference type="Proteomes" id="UP000798808"/>
    </source>
</evidence>
<comment type="caution">
    <text evidence="2">The sequence shown here is derived from an EMBL/GenBank/DDBJ whole genome shotgun (WGS) entry which is preliminary data.</text>
</comment>
<feature type="transmembrane region" description="Helical" evidence="1">
    <location>
        <begin position="54"/>
        <end position="74"/>
    </location>
</feature>
<protein>
    <recommendedName>
        <fullName evidence="4">MFS transporter</fullName>
    </recommendedName>
</protein>
<proteinExistence type="predicted"/>
<sequence length="162" mass="18329">MQATERKPHQQFRVLKLVYTSMAFAVALFALAVLTINYVQLMQPDPTEKQDLQLFIYISAALVILSMPMSMVLFSQSIKGIKGSNKTLSEKLTTYQTALLIKAAILEFPAMFVCVTVLLTGNLVVLLLIPLVLFIFFINKPSLFRLENDLELTRDEVEQLKD</sequence>
<organism evidence="2 3">
    <name type="scientific">Fulvivirga kasyanovii</name>
    <dbReference type="NCBI Taxonomy" id="396812"/>
    <lineage>
        <taxon>Bacteria</taxon>
        <taxon>Pseudomonadati</taxon>
        <taxon>Bacteroidota</taxon>
        <taxon>Cytophagia</taxon>
        <taxon>Cytophagales</taxon>
        <taxon>Fulvivirgaceae</taxon>
        <taxon>Fulvivirga</taxon>
    </lineage>
</organism>
<dbReference type="Proteomes" id="UP000798808">
    <property type="component" value="Unassembled WGS sequence"/>
</dbReference>
<name>A0ABW9RPP8_9BACT</name>
<accession>A0ABW9RPP8</accession>
<gene>
    <name evidence="2" type="ORF">E1163_13650</name>
</gene>
<keyword evidence="3" id="KW-1185">Reference proteome</keyword>
<evidence type="ECO:0000313" key="2">
    <source>
        <dbReference type="EMBL" id="MTI25996.1"/>
    </source>
</evidence>
<reference evidence="2 3" key="1">
    <citation type="submission" date="2019-02" db="EMBL/GenBank/DDBJ databases">
        <authorList>
            <person name="Goldberg S.R."/>
            <person name="Haltli B.A."/>
            <person name="Correa H."/>
            <person name="Russell K.G."/>
        </authorList>
    </citation>
    <scope>NUCLEOTIDE SEQUENCE [LARGE SCALE GENOMIC DNA]</scope>
    <source>
        <strain evidence="2 3">JCM 16186</strain>
    </source>
</reference>
<feature type="transmembrane region" description="Helical" evidence="1">
    <location>
        <begin position="119"/>
        <end position="138"/>
    </location>
</feature>
<feature type="transmembrane region" description="Helical" evidence="1">
    <location>
        <begin position="12"/>
        <end position="34"/>
    </location>
</feature>
<keyword evidence="1" id="KW-0472">Membrane</keyword>
<evidence type="ECO:0008006" key="4">
    <source>
        <dbReference type="Google" id="ProtNLM"/>
    </source>
</evidence>
<evidence type="ECO:0000256" key="1">
    <source>
        <dbReference type="SAM" id="Phobius"/>
    </source>
</evidence>